<protein>
    <recommendedName>
        <fullName evidence="2">Rab11-FIP3/4 domain-containing protein</fullName>
    </recommendedName>
</protein>
<reference evidence="4" key="1">
    <citation type="submission" date="2022-11" db="UniProtKB">
        <authorList>
            <consortium name="WormBaseParasite"/>
        </authorList>
    </citation>
    <scope>IDENTIFICATION</scope>
</reference>
<dbReference type="InterPro" id="IPR057316">
    <property type="entry name" value="Rab11-FIP3/4_dom"/>
</dbReference>
<feature type="compositionally biased region" description="Polar residues" evidence="1">
    <location>
        <begin position="1"/>
        <end position="11"/>
    </location>
</feature>
<evidence type="ECO:0000313" key="4">
    <source>
        <dbReference type="WBParaSite" id="PDA_v2.g30654.t1"/>
    </source>
</evidence>
<proteinExistence type="predicted"/>
<dbReference type="Proteomes" id="UP000887578">
    <property type="component" value="Unplaced"/>
</dbReference>
<keyword evidence="3" id="KW-1185">Reference proteome</keyword>
<evidence type="ECO:0000256" key="1">
    <source>
        <dbReference type="SAM" id="MobiDB-lite"/>
    </source>
</evidence>
<evidence type="ECO:0000259" key="2">
    <source>
        <dbReference type="Pfam" id="PF25450"/>
    </source>
</evidence>
<organism evidence="3 4">
    <name type="scientific">Panagrolaimus davidi</name>
    <dbReference type="NCBI Taxonomy" id="227884"/>
    <lineage>
        <taxon>Eukaryota</taxon>
        <taxon>Metazoa</taxon>
        <taxon>Ecdysozoa</taxon>
        <taxon>Nematoda</taxon>
        <taxon>Chromadorea</taxon>
        <taxon>Rhabditida</taxon>
        <taxon>Tylenchina</taxon>
        <taxon>Panagrolaimomorpha</taxon>
        <taxon>Panagrolaimoidea</taxon>
        <taxon>Panagrolaimidae</taxon>
        <taxon>Panagrolaimus</taxon>
    </lineage>
</organism>
<sequence length="79" mass="9717">MAQMQETQNATNEERSRLRTENALLQQRLVTLEEQQQLSEQRWNEKLKDEQSRSKYAIERYEREKELDSMKNRIKFELI</sequence>
<dbReference type="Pfam" id="PF25450">
    <property type="entry name" value="Rab11-FIP3"/>
    <property type="match status" value="1"/>
</dbReference>
<feature type="domain" description="Rab11-FIP3/4" evidence="2">
    <location>
        <begin position="15"/>
        <end position="74"/>
    </location>
</feature>
<feature type="region of interest" description="Disordered" evidence="1">
    <location>
        <begin position="1"/>
        <end position="20"/>
    </location>
</feature>
<dbReference type="AlphaFoldDB" id="A0A914QFP3"/>
<evidence type="ECO:0000313" key="3">
    <source>
        <dbReference type="Proteomes" id="UP000887578"/>
    </source>
</evidence>
<name>A0A914QFP3_9BILA</name>
<dbReference type="WBParaSite" id="PDA_v2.g30654.t1">
    <property type="protein sequence ID" value="PDA_v2.g30654.t1"/>
    <property type="gene ID" value="PDA_v2.g30654"/>
</dbReference>
<accession>A0A914QFP3</accession>